<name>A0A1J6IFQ4_NICAT</name>
<evidence type="ECO:0000256" key="4">
    <source>
        <dbReference type="ARBA" id="ARBA00008770"/>
    </source>
</evidence>
<dbReference type="GO" id="GO:0005992">
    <property type="term" value="P:trehalose biosynthetic process"/>
    <property type="evidence" value="ECO:0007669"/>
    <property type="project" value="InterPro"/>
</dbReference>
<comment type="catalytic activity">
    <reaction evidence="1">
        <text>alpha,alpha-trehalose 6-phosphate + H2O = alpha,alpha-trehalose + phosphate</text>
        <dbReference type="Rhea" id="RHEA:23420"/>
        <dbReference type="ChEBI" id="CHEBI:15377"/>
        <dbReference type="ChEBI" id="CHEBI:16551"/>
        <dbReference type="ChEBI" id="CHEBI:43474"/>
        <dbReference type="ChEBI" id="CHEBI:58429"/>
        <dbReference type="EC" id="3.1.3.12"/>
    </reaction>
</comment>
<dbReference type="STRING" id="49451.A0A1J6IFQ4"/>
<dbReference type="InterPro" id="IPR044651">
    <property type="entry name" value="OTSB-like"/>
</dbReference>
<comment type="cofactor">
    <cofactor evidence="2">
        <name>a divalent metal cation</name>
        <dbReference type="ChEBI" id="CHEBI:60240"/>
    </cofactor>
</comment>
<dbReference type="Gramene" id="OIS96566">
    <property type="protein sequence ID" value="OIS96566"/>
    <property type="gene ID" value="A4A49_60620"/>
</dbReference>
<dbReference type="EC" id="3.1.3.12" evidence="5"/>
<protein>
    <recommendedName>
        <fullName evidence="5">trehalose-phosphatase</fullName>
        <ecNumber evidence="5">3.1.3.12</ecNumber>
    </recommendedName>
</protein>
<dbReference type="OMA" id="YMPMIDE"/>
<accession>A0A1J6IFQ4</accession>
<dbReference type="Pfam" id="PF02358">
    <property type="entry name" value="Trehalose_PPase"/>
    <property type="match status" value="1"/>
</dbReference>
<keyword evidence="6" id="KW-0378">Hydrolase</keyword>
<evidence type="ECO:0000313" key="8">
    <source>
        <dbReference type="EMBL" id="OIS96566.1"/>
    </source>
</evidence>
<comment type="similarity">
    <text evidence="4">Belongs to the trehalose phosphatase family.</text>
</comment>
<evidence type="ECO:0000256" key="6">
    <source>
        <dbReference type="ARBA" id="ARBA00022801"/>
    </source>
</evidence>
<dbReference type="InterPro" id="IPR036412">
    <property type="entry name" value="HAD-like_sf"/>
</dbReference>
<dbReference type="AlphaFoldDB" id="A0A1J6IFQ4"/>
<comment type="pathway">
    <text evidence="3">Glycan biosynthesis; trehalose biosynthesis.</text>
</comment>
<evidence type="ECO:0000313" key="9">
    <source>
        <dbReference type="Proteomes" id="UP000187609"/>
    </source>
</evidence>
<dbReference type="GO" id="GO:0004805">
    <property type="term" value="F:trehalose-phosphatase activity"/>
    <property type="evidence" value="ECO:0007669"/>
    <property type="project" value="UniProtKB-EC"/>
</dbReference>
<dbReference type="Proteomes" id="UP000187609">
    <property type="component" value="Unassembled WGS sequence"/>
</dbReference>
<dbReference type="FunFam" id="3.30.70.1020:FF:000004">
    <property type="entry name" value="Trehalose 6-phosphate phosphatase"/>
    <property type="match status" value="1"/>
</dbReference>
<reference evidence="8" key="1">
    <citation type="submission" date="2016-11" db="EMBL/GenBank/DDBJ databases">
        <title>The genome of Nicotiana attenuata.</title>
        <authorList>
            <person name="Xu S."/>
            <person name="Brockmoeller T."/>
            <person name="Gaquerel E."/>
            <person name="Navarro A."/>
            <person name="Kuhl H."/>
            <person name="Gase K."/>
            <person name="Ling Z."/>
            <person name="Zhou W."/>
            <person name="Kreitzer C."/>
            <person name="Stanke M."/>
            <person name="Tang H."/>
            <person name="Lyons E."/>
            <person name="Pandey P."/>
            <person name="Pandey S.P."/>
            <person name="Timmermann B."/>
            <person name="Baldwin I.T."/>
        </authorList>
    </citation>
    <scope>NUCLEOTIDE SEQUENCE [LARGE SCALE GENOMIC DNA]</scope>
    <source>
        <strain evidence="8">UT</strain>
    </source>
</reference>
<gene>
    <name evidence="8" type="primary">TPPF_3</name>
    <name evidence="8" type="ORF">A4A49_60620</name>
</gene>
<feature type="non-terminal residue" evidence="8">
    <location>
        <position position="85"/>
    </location>
</feature>
<dbReference type="PANTHER" id="PTHR43768">
    <property type="entry name" value="TREHALOSE 6-PHOSPHATE PHOSPHATASE"/>
    <property type="match status" value="1"/>
</dbReference>
<dbReference type="PANTHER" id="PTHR43768:SF27">
    <property type="entry name" value="TREHALOSE-PHOSPHATE PHOSPHATASE A"/>
    <property type="match status" value="1"/>
</dbReference>
<evidence type="ECO:0000256" key="2">
    <source>
        <dbReference type="ARBA" id="ARBA00001968"/>
    </source>
</evidence>
<feature type="non-terminal residue" evidence="8">
    <location>
        <position position="1"/>
    </location>
</feature>
<dbReference type="SUPFAM" id="SSF56784">
    <property type="entry name" value="HAD-like"/>
    <property type="match status" value="1"/>
</dbReference>
<keyword evidence="9" id="KW-1185">Reference proteome</keyword>
<evidence type="ECO:0000256" key="3">
    <source>
        <dbReference type="ARBA" id="ARBA00005199"/>
    </source>
</evidence>
<dbReference type="InterPro" id="IPR003337">
    <property type="entry name" value="Trehalose_PPase"/>
</dbReference>
<dbReference type="EMBL" id="MJEQ01037193">
    <property type="protein sequence ID" value="OIS96566.1"/>
    <property type="molecule type" value="Genomic_DNA"/>
</dbReference>
<sequence>VFRSLVELTKDITGAKVENNKFCVSVHYRNVDEKNWSIIGKSIDELLKHYRRLRLTHDRKEILEVKHVLNWDKGKVVEFLLESLG</sequence>
<comment type="function">
    <text evidence="7">Removes the phosphate from trehalose 6-phosphate to produce free trehalose. Trehalose accumulation in plant may improve abiotic stress tolerance.</text>
</comment>
<dbReference type="SMR" id="A0A1J6IFQ4"/>
<comment type="caution">
    <text evidence="8">The sequence shown here is derived from an EMBL/GenBank/DDBJ whole genome shotgun (WGS) entry which is preliminary data.</text>
</comment>
<organism evidence="8 9">
    <name type="scientific">Nicotiana attenuata</name>
    <name type="common">Coyote tobacco</name>
    <dbReference type="NCBI Taxonomy" id="49451"/>
    <lineage>
        <taxon>Eukaryota</taxon>
        <taxon>Viridiplantae</taxon>
        <taxon>Streptophyta</taxon>
        <taxon>Embryophyta</taxon>
        <taxon>Tracheophyta</taxon>
        <taxon>Spermatophyta</taxon>
        <taxon>Magnoliopsida</taxon>
        <taxon>eudicotyledons</taxon>
        <taxon>Gunneridae</taxon>
        <taxon>Pentapetalae</taxon>
        <taxon>asterids</taxon>
        <taxon>lamiids</taxon>
        <taxon>Solanales</taxon>
        <taxon>Solanaceae</taxon>
        <taxon>Nicotianoideae</taxon>
        <taxon>Nicotianeae</taxon>
        <taxon>Nicotiana</taxon>
    </lineage>
</organism>
<evidence type="ECO:0000256" key="7">
    <source>
        <dbReference type="ARBA" id="ARBA00025274"/>
    </source>
</evidence>
<evidence type="ECO:0000256" key="5">
    <source>
        <dbReference type="ARBA" id="ARBA00013086"/>
    </source>
</evidence>
<proteinExistence type="inferred from homology"/>
<evidence type="ECO:0000256" key="1">
    <source>
        <dbReference type="ARBA" id="ARBA00000500"/>
    </source>
</evidence>